<accession>A0A8J5VW30</accession>
<evidence type="ECO:0000313" key="4">
    <source>
        <dbReference type="Proteomes" id="UP000729402"/>
    </source>
</evidence>
<feature type="compositionally biased region" description="Gly residues" evidence="1">
    <location>
        <begin position="33"/>
        <end position="49"/>
    </location>
</feature>
<dbReference type="Proteomes" id="UP000729402">
    <property type="component" value="Unassembled WGS sequence"/>
</dbReference>
<reference evidence="3" key="2">
    <citation type="submission" date="2021-02" db="EMBL/GenBank/DDBJ databases">
        <authorList>
            <person name="Kimball J.A."/>
            <person name="Haas M.W."/>
            <person name="Macchietto M."/>
            <person name="Kono T."/>
            <person name="Duquette J."/>
            <person name="Shao M."/>
        </authorList>
    </citation>
    <scope>NUCLEOTIDE SEQUENCE</scope>
    <source>
        <tissue evidence="3">Fresh leaf tissue</tissue>
    </source>
</reference>
<evidence type="ECO:0000256" key="2">
    <source>
        <dbReference type="SAM" id="SignalP"/>
    </source>
</evidence>
<feature type="region of interest" description="Disordered" evidence="1">
    <location>
        <begin position="27"/>
        <end position="49"/>
    </location>
</feature>
<keyword evidence="4" id="KW-1185">Reference proteome</keyword>
<evidence type="ECO:0000313" key="3">
    <source>
        <dbReference type="EMBL" id="KAG8059089.1"/>
    </source>
</evidence>
<evidence type="ECO:0000256" key="1">
    <source>
        <dbReference type="SAM" id="MobiDB-lite"/>
    </source>
</evidence>
<organism evidence="3 4">
    <name type="scientific">Zizania palustris</name>
    <name type="common">Northern wild rice</name>
    <dbReference type="NCBI Taxonomy" id="103762"/>
    <lineage>
        <taxon>Eukaryota</taxon>
        <taxon>Viridiplantae</taxon>
        <taxon>Streptophyta</taxon>
        <taxon>Embryophyta</taxon>
        <taxon>Tracheophyta</taxon>
        <taxon>Spermatophyta</taxon>
        <taxon>Magnoliopsida</taxon>
        <taxon>Liliopsida</taxon>
        <taxon>Poales</taxon>
        <taxon>Poaceae</taxon>
        <taxon>BOP clade</taxon>
        <taxon>Oryzoideae</taxon>
        <taxon>Oryzeae</taxon>
        <taxon>Zizaniinae</taxon>
        <taxon>Zizania</taxon>
    </lineage>
</organism>
<comment type="caution">
    <text evidence="3">The sequence shown here is derived from an EMBL/GenBank/DDBJ whole genome shotgun (WGS) entry which is preliminary data.</text>
</comment>
<feature type="chain" id="PRO_5035200654" evidence="2">
    <location>
        <begin position="26"/>
        <end position="89"/>
    </location>
</feature>
<dbReference type="AlphaFoldDB" id="A0A8J5VW30"/>
<sequence length="89" mass="9858">MASPKALIVFALVLAVAFFVVAASAEDPQPNKQGGGGPPDHGGGHYPPWNNGGGYNDHRWDGDWHHPYPHHCRWGCCHRDHRGFCRRCC</sequence>
<feature type="signal peptide" evidence="2">
    <location>
        <begin position="1"/>
        <end position="25"/>
    </location>
</feature>
<name>A0A8J5VW30_ZIZPA</name>
<dbReference type="EMBL" id="JAAALK010000287">
    <property type="protein sequence ID" value="KAG8059089.1"/>
    <property type="molecule type" value="Genomic_DNA"/>
</dbReference>
<protein>
    <submittedName>
        <fullName evidence="3">Uncharacterized protein</fullName>
    </submittedName>
</protein>
<keyword evidence="2" id="KW-0732">Signal</keyword>
<proteinExistence type="predicted"/>
<reference evidence="3" key="1">
    <citation type="journal article" date="2021" name="bioRxiv">
        <title>Whole Genome Assembly and Annotation of Northern Wild Rice, Zizania palustris L., Supports a Whole Genome Duplication in the Zizania Genus.</title>
        <authorList>
            <person name="Haas M."/>
            <person name="Kono T."/>
            <person name="Macchietto M."/>
            <person name="Millas R."/>
            <person name="McGilp L."/>
            <person name="Shao M."/>
            <person name="Duquette J."/>
            <person name="Hirsch C.N."/>
            <person name="Kimball J."/>
        </authorList>
    </citation>
    <scope>NUCLEOTIDE SEQUENCE</scope>
    <source>
        <tissue evidence="3">Fresh leaf tissue</tissue>
    </source>
</reference>
<gene>
    <name evidence="3" type="ORF">GUJ93_ZPchr0002g24973</name>
</gene>